<gene>
    <name evidence="1" type="ORF">BECKFW1821A_GA0114235_11983</name>
</gene>
<name>A0A450TEB4_9GAMM</name>
<sequence>MNKTYAPIGEIRQTRYCISKEFGHDLKRYIAYLESLRRDYPEQTRLRGIIRQA</sequence>
<evidence type="ECO:0000313" key="1">
    <source>
        <dbReference type="EMBL" id="VFJ65311.1"/>
    </source>
</evidence>
<accession>A0A450TEB4</accession>
<organism evidence="1">
    <name type="scientific">Candidatus Kentrum sp. FW</name>
    <dbReference type="NCBI Taxonomy" id="2126338"/>
    <lineage>
        <taxon>Bacteria</taxon>
        <taxon>Pseudomonadati</taxon>
        <taxon>Pseudomonadota</taxon>
        <taxon>Gammaproteobacteria</taxon>
        <taxon>Candidatus Kentrum</taxon>
    </lineage>
</organism>
<dbReference type="AlphaFoldDB" id="A0A450TEB4"/>
<dbReference type="EMBL" id="CAADEW010000198">
    <property type="protein sequence ID" value="VFJ65311.1"/>
    <property type="molecule type" value="Genomic_DNA"/>
</dbReference>
<protein>
    <submittedName>
        <fullName evidence="1">Uncharacterized protein</fullName>
    </submittedName>
</protein>
<proteinExistence type="predicted"/>
<reference evidence="1" key="1">
    <citation type="submission" date="2019-02" db="EMBL/GenBank/DDBJ databases">
        <authorList>
            <person name="Gruber-Vodicka R. H."/>
            <person name="Seah K. B. B."/>
        </authorList>
    </citation>
    <scope>NUCLEOTIDE SEQUENCE</scope>
    <source>
        <strain evidence="1">BECK_BZ15</strain>
    </source>
</reference>